<feature type="region of interest" description="Disordered" evidence="9">
    <location>
        <begin position="61"/>
        <end position="81"/>
    </location>
</feature>
<evidence type="ECO:0000256" key="4">
    <source>
        <dbReference type="ARBA" id="ARBA00022723"/>
    </source>
</evidence>
<protein>
    <recommendedName>
        <fullName evidence="3">5'-nucleotidase</fullName>
        <ecNumber evidence="3">3.1.3.5</ecNumber>
    </recommendedName>
</protein>
<dbReference type="InterPro" id="IPR006434">
    <property type="entry name" value="Pyrimidine_nucleotidase_eu"/>
</dbReference>
<evidence type="ECO:0000256" key="9">
    <source>
        <dbReference type="SAM" id="MobiDB-lite"/>
    </source>
</evidence>
<accession>A0A4P9WFR3</accession>
<dbReference type="EMBL" id="KZ994981">
    <property type="protein sequence ID" value="RKO91621.1"/>
    <property type="molecule type" value="Genomic_DNA"/>
</dbReference>
<reference evidence="11" key="1">
    <citation type="journal article" date="2018" name="Nat. Microbiol.">
        <title>Leveraging single-cell genomics to expand the fungal tree of life.</title>
        <authorList>
            <person name="Ahrendt S.R."/>
            <person name="Quandt C.A."/>
            <person name="Ciobanu D."/>
            <person name="Clum A."/>
            <person name="Salamov A."/>
            <person name="Andreopoulos B."/>
            <person name="Cheng J.F."/>
            <person name="Woyke T."/>
            <person name="Pelin A."/>
            <person name="Henrissat B."/>
            <person name="Reynolds N.K."/>
            <person name="Benny G.L."/>
            <person name="Smith M.E."/>
            <person name="James T.Y."/>
            <person name="Grigoriev I.V."/>
        </authorList>
    </citation>
    <scope>NUCLEOTIDE SEQUENCE [LARGE SCALE GENOMIC DNA]</scope>
</reference>
<dbReference type="OrthoDB" id="10014216at2759"/>
<dbReference type="Pfam" id="PF05822">
    <property type="entry name" value="UMPH-1"/>
    <property type="match status" value="1"/>
</dbReference>
<name>A0A4P9WFR3_9FUNG</name>
<dbReference type="Proteomes" id="UP000269721">
    <property type="component" value="Unassembled WGS sequence"/>
</dbReference>
<comment type="similarity">
    <text evidence="2">Belongs to the pyrimidine 5'-nucleotidase family.</text>
</comment>
<evidence type="ECO:0000313" key="10">
    <source>
        <dbReference type="EMBL" id="RKO91621.1"/>
    </source>
</evidence>
<dbReference type="EC" id="3.1.3.5" evidence="3"/>
<organism evidence="10 11">
    <name type="scientific">Blyttiomyces helicus</name>
    <dbReference type="NCBI Taxonomy" id="388810"/>
    <lineage>
        <taxon>Eukaryota</taxon>
        <taxon>Fungi</taxon>
        <taxon>Fungi incertae sedis</taxon>
        <taxon>Chytridiomycota</taxon>
        <taxon>Chytridiomycota incertae sedis</taxon>
        <taxon>Chytridiomycetes</taxon>
        <taxon>Chytridiomycetes incertae sedis</taxon>
        <taxon>Blyttiomyces</taxon>
    </lineage>
</organism>
<proteinExistence type="inferred from homology"/>
<comment type="catalytic activity">
    <reaction evidence="1">
        <text>a ribonucleoside 5'-phosphate + H2O = a ribonucleoside + phosphate</text>
        <dbReference type="Rhea" id="RHEA:12484"/>
        <dbReference type="ChEBI" id="CHEBI:15377"/>
        <dbReference type="ChEBI" id="CHEBI:18254"/>
        <dbReference type="ChEBI" id="CHEBI:43474"/>
        <dbReference type="ChEBI" id="CHEBI:58043"/>
        <dbReference type="EC" id="3.1.3.5"/>
    </reaction>
</comment>
<dbReference type="GO" id="GO:0005737">
    <property type="term" value="C:cytoplasm"/>
    <property type="evidence" value="ECO:0007669"/>
    <property type="project" value="InterPro"/>
</dbReference>
<dbReference type="GO" id="GO:0000166">
    <property type="term" value="F:nucleotide binding"/>
    <property type="evidence" value="ECO:0007669"/>
    <property type="project" value="UniProtKB-KW"/>
</dbReference>
<evidence type="ECO:0000313" key="11">
    <source>
        <dbReference type="Proteomes" id="UP000269721"/>
    </source>
</evidence>
<evidence type="ECO:0000256" key="8">
    <source>
        <dbReference type="ARBA" id="ARBA00023080"/>
    </source>
</evidence>
<evidence type="ECO:0000256" key="7">
    <source>
        <dbReference type="ARBA" id="ARBA00022842"/>
    </source>
</evidence>
<dbReference type="GO" id="GO:0008253">
    <property type="term" value="F:5'-nucleotidase activity"/>
    <property type="evidence" value="ECO:0007669"/>
    <property type="project" value="UniProtKB-EC"/>
</dbReference>
<evidence type="ECO:0000256" key="1">
    <source>
        <dbReference type="ARBA" id="ARBA00000815"/>
    </source>
</evidence>
<evidence type="ECO:0000256" key="6">
    <source>
        <dbReference type="ARBA" id="ARBA00022801"/>
    </source>
</evidence>
<keyword evidence="8" id="KW-0546">Nucleotide metabolism</keyword>
<evidence type="ECO:0000256" key="3">
    <source>
        <dbReference type="ARBA" id="ARBA00012643"/>
    </source>
</evidence>
<keyword evidence="5" id="KW-0547">Nucleotide-binding</keyword>
<dbReference type="AlphaFoldDB" id="A0A4P9WFR3"/>
<gene>
    <name evidence="10" type="ORF">BDK51DRAFT_30827</name>
</gene>
<keyword evidence="11" id="KW-1185">Reference proteome</keyword>
<dbReference type="Gene3D" id="3.40.50.1000">
    <property type="entry name" value="HAD superfamily/HAD-like"/>
    <property type="match status" value="1"/>
</dbReference>
<dbReference type="InterPro" id="IPR036412">
    <property type="entry name" value="HAD-like_sf"/>
</dbReference>
<feature type="non-terminal residue" evidence="10">
    <location>
        <position position="246"/>
    </location>
</feature>
<evidence type="ECO:0000256" key="2">
    <source>
        <dbReference type="ARBA" id="ARBA00008389"/>
    </source>
</evidence>
<keyword evidence="4" id="KW-0479">Metal-binding</keyword>
<dbReference type="FunFam" id="1.10.150.340:FF:000001">
    <property type="entry name" value="Cytosolic 5-nucleotidase 3-like"/>
    <property type="match status" value="1"/>
</dbReference>
<keyword evidence="7" id="KW-0460">Magnesium</keyword>
<dbReference type="SUPFAM" id="SSF56784">
    <property type="entry name" value="HAD-like"/>
    <property type="match status" value="1"/>
</dbReference>
<dbReference type="PANTHER" id="PTHR13045">
    <property type="entry name" value="5'-NUCLEOTIDASE"/>
    <property type="match status" value="1"/>
</dbReference>
<dbReference type="GO" id="GO:0009117">
    <property type="term" value="P:nucleotide metabolic process"/>
    <property type="evidence" value="ECO:0007669"/>
    <property type="project" value="UniProtKB-KW"/>
</dbReference>
<sequence length="246" mass="27461">MSQTSLQTLLDYLADGSSKLFVANPERVTEKLTAIVADGSDAFHVISDFDMTMTRYWVPSKPDSKSPAIHDGRERSVSSHGVLTRSSRVTPEWRAQTEGLYKHYYPYEISHTLPHAEKVKAMEEWWTKAHELIIGLGLTKKDFETICRETPVAFRSGVEQLIASCEAQKIPVLVFSAGLADVIEEILRQSSLLTPNMHVVSNRLHFDPVTGRADSFAGRLIHTFNKNEAAISGSGYAETIQGRRNV</sequence>
<dbReference type="PANTHER" id="PTHR13045:SF0">
    <property type="entry name" value="7-METHYLGUANOSINE PHOSPHATE-SPECIFIC 5'-NUCLEOTIDASE"/>
    <property type="match status" value="1"/>
</dbReference>
<evidence type="ECO:0000256" key="5">
    <source>
        <dbReference type="ARBA" id="ARBA00022741"/>
    </source>
</evidence>
<feature type="compositionally biased region" description="Basic and acidic residues" evidence="9">
    <location>
        <begin position="62"/>
        <end position="77"/>
    </location>
</feature>
<dbReference type="InterPro" id="IPR023214">
    <property type="entry name" value="HAD_sf"/>
</dbReference>
<keyword evidence="6" id="KW-0378">Hydrolase</keyword>
<dbReference type="Gene3D" id="1.10.150.340">
    <property type="entry name" value="Pyrimidine 5'-nucleotidase (UMPH-1), N-terminal domain"/>
    <property type="match status" value="1"/>
</dbReference>
<dbReference type="GO" id="GO:0000287">
    <property type="term" value="F:magnesium ion binding"/>
    <property type="evidence" value="ECO:0007669"/>
    <property type="project" value="InterPro"/>
</dbReference>